<proteinExistence type="predicted"/>
<dbReference type="OrthoDB" id="3196789at2"/>
<organism evidence="3 4">
    <name type="scientific">Pseudomonas yamanorum</name>
    <dbReference type="NCBI Taxonomy" id="515393"/>
    <lineage>
        <taxon>Bacteria</taxon>
        <taxon>Pseudomonadati</taxon>
        <taxon>Pseudomonadota</taxon>
        <taxon>Gammaproteobacteria</taxon>
        <taxon>Pseudomonadales</taxon>
        <taxon>Pseudomonadaceae</taxon>
        <taxon>Pseudomonas</taxon>
    </lineage>
</organism>
<comment type="caution">
    <text evidence="3">The sequence shown here is derived from an EMBL/GenBank/DDBJ whole genome shotgun (WGS) entry which is preliminary data.</text>
</comment>
<dbReference type="Gene3D" id="1.10.260.40">
    <property type="entry name" value="lambda repressor-like DNA-binding domains"/>
    <property type="match status" value="1"/>
</dbReference>
<dbReference type="Proteomes" id="UP000546584">
    <property type="component" value="Unassembled WGS sequence"/>
</dbReference>
<dbReference type="InterPro" id="IPR001387">
    <property type="entry name" value="Cro/C1-type_HTH"/>
</dbReference>
<dbReference type="SUPFAM" id="SSF47413">
    <property type="entry name" value="lambda repressor-like DNA-binding domains"/>
    <property type="match status" value="1"/>
</dbReference>
<evidence type="ECO:0000313" key="2">
    <source>
        <dbReference type="EMBL" id="MDR0189383.1"/>
    </source>
</evidence>
<name>A0A143GJC7_9PSED</name>
<dbReference type="EMBL" id="JAVGXC010000008">
    <property type="protein sequence ID" value="MDR0189383.1"/>
    <property type="molecule type" value="Genomic_DNA"/>
</dbReference>
<accession>A0A1H2E8X9</accession>
<reference evidence="2 5" key="2">
    <citation type="journal article" date="2023" name="Microbiol. Resour. Announc.">
        <title>Whole-genome sequence of Pseudomonas yamanorum OLsAu1 isolated from the edible ectomycorrhizal mushroom Lactarius sp. section Deliciosi.</title>
        <authorList>
            <person name="Ramirez-Mendoza R."/>
            <person name="Angeles-Argaiz R.E."/>
            <person name="Hernandez-Oaxaca D."/>
            <person name="Aguirre-Beltran L."/>
            <person name="Almaraz-Suarez J."/>
            <person name="Perez-Moreno J."/>
        </authorList>
    </citation>
    <scope>NUCLEOTIDE SEQUENCE [LARGE SCALE GENOMIC DNA]</scope>
    <source>
        <strain evidence="2 5">OLsAu1</strain>
    </source>
</reference>
<dbReference type="CDD" id="cd00093">
    <property type="entry name" value="HTH_XRE"/>
    <property type="match status" value="1"/>
</dbReference>
<dbReference type="AlphaFoldDB" id="A0A143GJC7"/>
<protein>
    <submittedName>
        <fullName evidence="3">Transcriptional regulator</fullName>
    </submittedName>
</protein>
<feature type="domain" description="HTH cro/C1-type" evidence="1">
    <location>
        <begin position="9"/>
        <end position="52"/>
    </location>
</feature>
<dbReference type="EMBL" id="JACAQR010000029">
    <property type="protein sequence ID" value="NWD44147.1"/>
    <property type="molecule type" value="Genomic_DNA"/>
</dbReference>
<dbReference type="GO" id="GO:0003677">
    <property type="term" value="F:DNA binding"/>
    <property type="evidence" value="ECO:0007669"/>
    <property type="project" value="InterPro"/>
</dbReference>
<evidence type="ECO:0000313" key="3">
    <source>
        <dbReference type="EMBL" id="NWD44147.1"/>
    </source>
</evidence>
<dbReference type="RefSeq" id="WP_017477617.1">
    <property type="nucleotide sequence ID" value="NZ_CP012400.2"/>
</dbReference>
<evidence type="ECO:0000259" key="1">
    <source>
        <dbReference type="PROSITE" id="PS50943"/>
    </source>
</evidence>
<accession>A0A143GJC7</accession>
<dbReference type="Proteomes" id="UP001224477">
    <property type="component" value="Unassembled WGS sequence"/>
</dbReference>
<reference evidence="3 4" key="1">
    <citation type="submission" date="2020-04" db="EMBL/GenBank/DDBJ databases">
        <title>Molecular characterization of pseudomonads from Agaricus bisporus reveal novel blotch 2 pathogens in Western Europe.</title>
        <authorList>
            <person name="Taparia T."/>
            <person name="Krijger M."/>
            <person name="Haynes E."/>
            <person name="Elpinstone J.G."/>
            <person name="Noble R."/>
            <person name="Van Der Wolf J."/>
        </authorList>
    </citation>
    <scope>NUCLEOTIDE SEQUENCE [LARGE SCALE GENOMIC DNA]</scope>
    <source>
        <strain evidence="3 4">IPO3753</strain>
    </source>
</reference>
<dbReference type="KEGG" id="pym:AK972_3156"/>
<evidence type="ECO:0000313" key="5">
    <source>
        <dbReference type="Proteomes" id="UP001224477"/>
    </source>
</evidence>
<evidence type="ECO:0000313" key="4">
    <source>
        <dbReference type="Proteomes" id="UP000546584"/>
    </source>
</evidence>
<keyword evidence="5" id="KW-1185">Reference proteome</keyword>
<dbReference type="InterPro" id="IPR010982">
    <property type="entry name" value="Lambda_DNA-bd_dom_sf"/>
</dbReference>
<dbReference type="PROSITE" id="PS50943">
    <property type="entry name" value="HTH_CROC1"/>
    <property type="match status" value="1"/>
</dbReference>
<dbReference type="SMART" id="SM00530">
    <property type="entry name" value="HTH_XRE"/>
    <property type="match status" value="1"/>
</dbReference>
<sequence>MDDKLGIRLKEERKILGLSQQEFGAIGGVGANAQVHYESGARAPKTDYLIALRHKGVDVLYVLTGERAVINQATLSDKETLIINHYRTLDGLDQDAIAQITSSLSDS</sequence>
<dbReference type="GeneID" id="93510915"/>
<gene>
    <name evidence="3" type="ORF">HX826_19915</name>
    <name evidence="2" type="ORF">RCO22_10575</name>
</gene>